<keyword evidence="5" id="KW-0413">Isomerase</keyword>
<dbReference type="SUPFAM" id="SSF52540">
    <property type="entry name" value="P-loop containing nucleoside triphosphate hydrolases"/>
    <property type="match status" value="1"/>
</dbReference>
<dbReference type="GO" id="GO:0003677">
    <property type="term" value="F:DNA binding"/>
    <property type="evidence" value="ECO:0007669"/>
    <property type="project" value="UniProtKB-KW"/>
</dbReference>
<organism evidence="10 11">
    <name type="scientific">Paramuricea clavata</name>
    <name type="common">Red gorgonian</name>
    <name type="synonym">Violescent sea-whip</name>
    <dbReference type="NCBI Taxonomy" id="317549"/>
    <lineage>
        <taxon>Eukaryota</taxon>
        <taxon>Metazoa</taxon>
        <taxon>Cnidaria</taxon>
        <taxon>Anthozoa</taxon>
        <taxon>Octocorallia</taxon>
        <taxon>Malacalcyonacea</taxon>
        <taxon>Plexauridae</taxon>
        <taxon>Paramuricea</taxon>
    </lineage>
</organism>
<dbReference type="PROSITE" id="PS51194">
    <property type="entry name" value="HELICASE_CTER"/>
    <property type="match status" value="1"/>
</dbReference>
<keyword evidence="2" id="KW-0547">Nucleotide-binding</keyword>
<evidence type="ECO:0000256" key="2">
    <source>
        <dbReference type="ARBA" id="ARBA00022741"/>
    </source>
</evidence>
<comment type="similarity">
    <text evidence="1">Belongs to the helicase family. RecQ subfamily.</text>
</comment>
<keyword evidence="4" id="KW-0238">DNA-binding</keyword>
<dbReference type="AlphaFoldDB" id="A0A6S7JQJ6"/>
<dbReference type="GO" id="GO:0005524">
    <property type="term" value="F:ATP binding"/>
    <property type="evidence" value="ECO:0007669"/>
    <property type="project" value="UniProtKB-KW"/>
</dbReference>
<sequence>MADVIHKKDKGSSIMVVVSPLRSLREDQVRALKKLNIPAVCVTDTHDDCLIQKIINGEFTHIYGSPECFLSSTWRGILSTRRFKDSLVCVAVDEAHCISQWGLPGAGNKKVLFRQWYGNLCEMRSLISDHVHQIVVIATATKQTRHAIFDVLKLSKQCVIVTESPNRSNIFYCFQYFNKRLPLDLLFDDIIKEIQINDVTAKRVIIYCQTRKQCGILYKMFEVSLGSKFYKGSSPKPNRHLVEMYHDGTPSSVKKHISKNLSKPDGHIRVLIATIAFGMGVNCKNVQSIIHFGPSKSIECYVQESGRAGRDGSRSNSIVLYHGMLLSHCSQEMKELVLDECRRKVLMKAFGYDCQELQPKHNCCDNCVKVCQCLECPSHVGFQVPGDEDSCSRHTGKIRSVTDADRLALKDQLKQYHDAILKEHARVMSNTVSIPSAIIEFGSLQMKQILETCNKIFSLGDVTSHVDVWRKCQAIGILKVINNVFGDIGDIDEVSQLEHIEMDEDCPSIWNETVEESSFLSFGDSQDFEVMESECTLESEETAHNSSSFLFNLTNAIK</sequence>
<evidence type="ECO:0000256" key="9">
    <source>
        <dbReference type="ARBA" id="ARBA00044542"/>
    </source>
</evidence>
<dbReference type="InterPro" id="IPR011545">
    <property type="entry name" value="DEAD/DEAH_box_helicase_dom"/>
</dbReference>
<protein>
    <recommendedName>
        <fullName evidence="8">DNA 3'-5' helicase</fullName>
        <ecNumber evidence="8">5.6.2.4</ecNumber>
    </recommendedName>
    <alternativeName>
        <fullName evidence="9">DNA 3'-5' helicase BLM</fullName>
    </alternativeName>
</protein>
<evidence type="ECO:0000313" key="11">
    <source>
        <dbReference type="Proteomes" id="UP001152795"/>
    </source>
</evidence>
<dbReference type="GO" id="GO:0005737">
    <property type="term" value="C:cytoplasm"/>
    <property type="evidence" value="ECO:0007669"/>
    <property type="project" value="TreeGrafter"/>
</dbReference>
<dbReference type="InterPro" id="IPR014001">
    <property type="entry name" value="Helicase_ATP-bd"/>
</dbReference>
<dbReference type="GO" id="GO:0005634">
    <property type="term" value="C:nucleus"/>
    <property type="evidence" value="ECO:0007669"/>
    <property type="project" value="TreeGrafter"/>
</dbReference>
<dbReference type="InterPro" id="IPR001650">
    <property type="entry name" value="Helicase_C-like"/>
</dbReference>
<dbReference type="SMART" id="SM00490">
    <property type="entry name" value="HELICc"/>
    <property type="match status" value="1"/>
</dbReference>
<evidence type="ECO:0000256" key="7">
    <source>
        <dbReference type="ARBA" id="ARBA00034617"/>
    </source>
</evidence>
<evidence type="ECO:0000256" key="4">
    <source>
        <dbReference type="ARBA" id="ARBA00023125"/>
    </source>
</evidence>
<keyword evidence="11" id="KW-1185">Reference proteome</keyword>
<evidence type="ECO:0000256" key="1">
    <source>
        <dbReference type="ARBA" id="ARBA00005446"/>
    </source>
</evidence>
<dbReference type="InterPro" id="IPR027417">
    <property type="entry name" value="P-loop_NTPase"/>
</dbReference>
<dbReference type="EMBL" id="CACRXK020020568">
    <property type="protein sequence ID" value="CAB4034956.1"/>
    <property type="molecule type" value="Genomic_DNA"/>
</dbReference>
<keyword evidence="3" id="KW-0067">ATP-binding</keyword>
<dbReference type="GO" id="GO:0009378">
    <property type="term" value="F:four-way junction helicase activity"/>
    <property type="evidence" value="ECO:0007669"/>
    <property type="project" value="TreeGrafter"/>
</dbReference>
<dbReference type="GO" id="GO:0000724">
    <property type="term" value="P:double-strand break repair via homologous recombination"/>
    <property type="evidence" value="ECO:0007669"/>
    <property type="project" value="TreeGrafter"/>
</dbReference>
<dbReference type="GO" id="GO:0005694">
    <property type="term" value="C:chromosome"/>
    <property type="evidence" value="ECO:0007669"/>
    <property type="project" value="TreeGrafter"/>
</dbReference>
<keyword evidence="6" id="KW-0539">Nucleus</keyword>
<proteinExistence type="inferred from homology"/>
<gene>
    <name evidence="10" type="ORF">PACLA_8A087431</name>
</gene>
<comment type="catalytic activity">
    <reaction evidence="7">
        <text>Couples ATP hydrolysis with the unwinding of duplex DNA by translocating in the 3'-5' direction.</text>
        <dbReference type="EC" id="5.6.2.4"/>
    </reaction>
</comment>
<dbReference type="EC" id="5.6.2.4" evidence="8"/>
<dbReference type="Gene3D" id="3.40.50.300">
    <property type="entry name" value="P-loop containing nucleotide triphosphate hydrolases"/>
    <property type="match status" value="2"/>
</dbReference>
<comment type="caution">
    <text evidence="10">The sequence shown here is derived from an EMBL/GenBank/DDBJ whole genome shotgun (WGS) entry which is preliminary data.</text>
</comment>
<reference evidence="10" key="1">
    <citation type="submission" date="2020-04" db="EMBL/GenBank/DDBJ databases">
        <authorList>
            <person name="Alioto T."/>
            <person name="Alioto T."/>
            <person name="Gomez Garrido J."/>
        </authorList>
    </citation>
    <scope>NUCLEOTIDE SEQUENCE</scope>
    <source>
        <strain evidence="10">A484AB</strain>
    </source>
</reference>
<dbReference type="PANTHER" id="PTHR13710:SF153">
    <property type="entry name" value="RECQ-LIKE DNA HELICASE BLM"/>
    <property type="match status" value="1"/>
</dbReference>
<dbReference type="PROSITE" id="PS51192">
    <property type="entry name" value="HELICASE_ATP_BIND_1"/>
    <property type="match status" value="1"/>
</dbReference>
<accession>A0A6S7JQJ6</accession>
<evidence type="ECO:0000256" key="6">
    <source>
        <dbReference type="ARBA" id="ARBA00023242"/>
    </source>
</evidence>
<dbReference type="Pfam" id="PF00271">
    <property type="entry name" value="Helicase_C"/>
    <property type="match status" value="1"/>
</dbReference>
<evidence type="ECO:0000256" key="8">
    <source>
        <dbReference type="ARBA" id="ARBA00034808"/>
    </source>
</evidence>
<evidence type="ECO:0000256" key="5">
    <source>
        <dbReference type="ARBA" id="ARBA00023235"/>
    </source>
</evidence>
<dbReference type="Pfam" id="PF00270">
    <property type="entry name" value="DEAD"/>
    <property type="match status" value="1"/>
</dbReference>
<name>A0A6S7JQJ6_PARCT</name>
<dbReference type="OrthoDB" id="5965418at2759"/>
<dbReference type="PANTHER" id="PTHR13710">
    <property type="entry name" value="DNA HELICASE RECQ FAMILY MEMBER"/>
    <property type="match status" value="1"/>
</dbReference>
<dbReference type="GO" id="GO:0043138">
    <property type="term" value="F:3'-5' DNA helicase activity"/>
    <property type="evidence" value="ECO:0007669"/>
    <property type="project" value="UniProtKB-EC"/>
</dbReference>
<evidence type="ECO:0000256" key="3">
    <source>
        <dbReference type="ARBA" id="ARBA00022840"/>
    </source>
</evidence>
<dbReference type="Proteomes" id="UP001152795">
    <property type="component" value="Unassembled WGS sequence"/>
</dbReference>
<evidence type="ECO:0000313" key="10">
    <source>
        <dbReference type="EMBL" id="CAB4034956.1"/>
    </source>
</evidence>